<organism evidence="1 2">
    <name type="scientific">Sphingomonas horti</name>
    <dbReference type="NCBI Taxonomy" id="2682842"/>
    <lineage>
        <taxon>Bacteria</taxon>
        <taxon>Pseudomonadati</taxon>
        <taxon>Pseudomonadota</taxon>
        <taxon>Alphaproteobacteria</taxon>
        <taxon>Sphingomonadales</taxon>
        <taxon>Sphingomonadaceae</taxon>
        <taxon>Sphingomonas</taxon>
    </lineage>
</organism>
<dbReference type="RefSeq" id="WP_157026323.1">
    <property type="nucleotide sequence ID" value="NZ_WQMS01000006.1"/>
</dbReference>
<keyword evidence="2" id="KW-1185">Reference proteome</keyword>
<proteinExistence type="predicted"/>
<accession>A0A6I4IZ02</accession>
<name>A0A6I4IZ02_9SPHN</name>
<protein>
    <submittedName>
        <fullName evidence="1">Uncharacterized protein</fullName>
    </submittedName>
</protein>
<comment type="caution">
    <text evidence="1">The sequence shown here is derived from an EMBL/GenBank/DDBJ whole genome shotgun (WGS) entry which is preliminary data.</text>
</comment>
<reference evidence="1 2" key="1">
    <citation type="submission" date="2019-12" db="EMBL/GenBank/DDBJ databases">
        <authorList>
            <person name="Huq M.A."/>
        </authorList>
    </citation>
    <scope>NUCLEOTIDE SEQUENCE [LARGE SCALE GENOMIC DNA]</scope>
    <source>
        <strain evidence="1 2">MAH-20</strain>
    </source>
</reference>
<evidence type="ECO:0000313" key="2">
    <source>
        <dbReference type="Proteomes" id="UP000441389"/>
    </source>
</evidence>
<dbReference type="EMBL" id="WQMS01000006">
    <property type="protein sequence ID" value="MVO77385.1"/>
    <property type="molecule type" value="Genomic_DNA"/>
</dbReference>
<gene>
    <name evidence="1" type="ORF">GON01_05460</name>
</gene>
<dbReference type="AlphaFoldDB" id="A0A6I4IZ02"/>
<dbReference type="Proteomes" id="UP000441389">
    <property type="component" value="Unassembled WGS sequence"/>
</dbReference>
<evidence type="ECO:0000313" key="1">
    <source>
        <dbReference type="EMBL" id="MVO77385.1"/>
    </source>
</evidence>
<sequence>MLLLLAACGGSGKDRIAQRVEDDAENRAAAMEQASETMTNALRANATQQQANIVRSAGEDRAEAIRESDLDAGALTQQQKNAIVAGRSTGTQTPRPR</sequence>